<dbReference type="Proteomes" id="UP001319045">
    <property type="component" value="Chromosome"/>
</dbReference>
<accession>A0ABM7NZ51</accession>
<evidence type="ECO:0000313" key="6">
    <source>
        <dbReference type="EMBL" id="BCS85803.1"/>
    </source>
</evidence>
<organism evidence="6 7">
    <name type="scientific">Prevotella herbatica</name>
    <dbReference type="NCBI Taxonomy" id="2801997"/>
    <lineage>
        <taxon>Bacteria</taxon>
        <taxon>Pseudomonadati</taxon>
        <taxon>Bacteroidota</taxon>
        <taxon>Bacteroidia</taxon>
        <taxon>Bacteroidales</taxon>
        <taxon>Prevotellaceae</taxon>
        <taxon>Prevotella</taxon>
    </lineage>
</organism>
<evidence type="ECO:0000256" key="4">
    <source>
        <dbReference type="PROSITE-ProRule" id="PRU01161"/>
    </source>
</evidence>
<dbReference type="InterPro" id="IPR050301">
    <property type="entry name" value="NTE"/>
</dbReference>
<dbReference type="Gene3D" id="3.40.1090.10">
    <property type="entry name" value="Cytosolic phospholipase A2 catalytic domain"/>
    <property type="match status" value="2"/>
</dbReference>
<feature type="short sequence motif" description="GXGXXG" evidence="4">
    <location>
        <begin position="26"/>
        <end position="31"/>
    </location>
</feature>
<dbReference type="InterPro" id="IPR016035">
    <property type="entry name" value="Acyl_Trfase/lysoPLipase"/>
</dbReference>
<dbReference type="PANTHER" id="PTHR14226">
    <property type="entry name" value="NEUROPATHY TARGET ESTERASE/SWISS CHEESE D.MELANOGASTER"/>
    <property type="match status" value="1"/>
</dbReference>
<keyword evidence="3 4" id="KW-0443">Lipid metabolism</keyword>
<feature type="domain" description="PNPLA" evidence="5">
    <location>
        <begin position="22"/>
        <end position="183"/>
    </location>
</feature>
<gene>
    <name evidence="6" type="ORF">prwr041_16960</name>
</gene>
<dbReference type="RefSeq" id="WP_207153425.1">
    <property type="nucleotide sequence ID" value="NZ_AP024484.1"/>
</dbReference>
<keyword evidence="2 4" id="KW-0442">Lipid degradation</keyword>
<sequence>MNILETIKGWFSFMRKSKDVALVLGGGGARGIAHIGGIEVLEERGYNITSVAGTSMGALVGGMYACGKLKELKDIILGIDKKQMLSIMDISLGLDHVASGKRLMEIINSIVGNTKIEDLNIKFCCCASDVVSGEEKVFRNGFLKTAIRASVSVPCFFKPMCDGDNHIYVDGSVHNILPLNRVDRKSGDKLIAINVNGPDNTPFDAYVKKKKDNNKAMRVLRSMLFFLKPDLSGNYMNMAVRVVHMSIQANCKLAIQLNPPDILVELPMDKFGLFDFSQAKEIYQYGRDEMTRKLDEYENK</sequence>
<comment type="caution">
    <text evidence="4">Lacks conserved residue(s) required for the propagation of feature annotation.</text>
</comment>
<protein>
    <submittedName>
        <fullName evidence="6">Phospholipase</fullName>
    </submittedName>
</protein>
<reference evidence="6 7" key="1">
    <citation type="journal article" date="2022" name="Int. J. Syst. Evol. Microbiol.">
        <title>Prevotella herbatica sp. nov., a plant polysaccharide-decomposing anaerobic bacterium isolated from a methanogenic reactor.</title>
        <authorList>
            <person name="Uek A."/>
            <person name="Tonouchi A."/>
            <person name="Kaku N."/>
            <person name="Ueki K."/>
        </authorList>
    </citation>
    <scope>NUCLEOTIDE SEQUENCE [LARGE SCALE GENOMIC DNA]</scope>
    <source>
        <strain evidence="6 7">WR041</strain>
    </source>
</reference>
<dbReference type="PANTHER" id="PTHR14226:SF76">
    <property type="entry name" value="NTE FAMILY PROTEIN RSSA"/>
    <property type="match status" value="1"/>
</dbReference>
<evidence type="ECO:0000259" key="5">
    <source>
        <dbReference type="PROSITE" id="PS51635"/>
    </source>
</evidence>
<dbReference type="Pfam" id="PF01734">
    <property type="entry name" value="Patatin"/>
    <property type="match status" value="1"/>
</dbReference>
<evidence type="ECO:0000313" key="7">
    <source>
        <dbReference type="Proteomes" id="UP001319045"/>
    </source>
</evidence>
<feature type="active site" description="Proton acceptor" evidence="4">
    <location>
        <position position="170"/>
    </location>
</feature>
<proteinExistence type="predicted"/>
<dbReference type="EMBL" id="AP024484">
    <property type="protein sequence ID" value="BCS85803.1"/>
    <property type="molecule type" value="Genomic_DNA"/>
</dbReference>
<dbReference type="SUPFAM" id="SSF52151">
    <property type="entry name" value="FabD/lysophospholipase-like"/>
    <property type="match status" value="1"/>
</dbReference>
<keyword evidence="1 4" id="KW-0378">Hydrolase</keyword>
<dbReference type="InterPro" id="IPR002641">
    <property type="entry name" value="PNPLA_dom"/>
</dbReference>
<evidence type="ECO:0000256" key="2">
    <source>
        <dbReference type="ARBA" id="ARBA00022963"/>
    </source>
</evidence>
<feature type="active site" description="Nucleophile" evidence="4">
    <location>
        <position position="55"/>
    </location>
</feature>
<feature type="short sequence motif" description="GXSXG" evidence="4">
    <location>
        <begin position="53"/>
        <end position="57"/>
    </location>
</feature>
<keyword evidence="7" id="KW-1185">Reference proteome</keyword>
<name>A0ABM7NZ51_9BACT</name>
<evidence type="ECO:0000256" key="3">
    <source>
        <dbReference type="ARBA" id="ARBA00023098"/>
    </source>
</evidence>
<dbReference type="PROSITE" id="PS51635">
    <property type="entry name" value="PNPLA"/>
    <property type="match status" value="1"/>
</dbReference>
<evidence type="ECO:0000256" key="1">
    <source>
        <dbReference type="ARBA" id="ARBA00022801"/>
    </source>
</evidence>